<dbReference type="Gene3D" id="1.10.1220.10">
    <property type="entry name" value="Met repressor-like"/>
    <property type="match status" value="1"/>
</dbReference>
<name>C0E9R1_9FIRM</name>
<evidence type="ECO:0000313" key="4">
    <source>
        <dbReference type="EMBL" id="EEG31826.1"/>
    </source>
</evidence>
<dbReference type="AlphaFoldDB" id="C0E9R1"/>
<keyword evidence="2" id="KW-1277">Toxin-antitoxin system</keyword>
<evidence type="ECO:0000256" key="3">
    <source>
        <dbReference type="SAM" id="MobiDB-lite"/>
    </source>
</evidence>
<dbReference type="eggNOG" id="COG3077">
    <property type="taxonomic scope" value="Bacteria"/>
</dbReference>
<organism evidence="4 5">
    <name type="scientific">[Clostridium] methylpentosum DSM 5476</name>
    <dbReference type="NCBI Taxonomy" id="537013"/>
    <lineage>
        <taxon>Bacteria</taxon>
        <taxon>Bacillati</taxon>
        <taxon>Bacillota</taxon>
        <taxon>Clostridia</taxon>
        <taxon>Eubacteriales</taxon>
        <taxon>Oscillospiraceae</taxon>
        <taxon>Oscillospiraceae incertae sedis</taxon>
    </lineage>
</organism>
<dbReference type="STRING" id="537013.CLOSTMETH_00562"/>
<comment type="caution">
    <text evidence="4">The sequence shown here is derived from an EMBL/GenBank/DDBJ whole genome shotgun (WGS) entry which is preliminary data.</text>
</comment>
<dbReference type="GO" id="GO:0006355">
    <property type="term" value="P:regulation of DNA-templated transcription"/>
    <property type="evidence" value="ECO:0007669"/>
    <property type="project" value="InterPro"/>
</dbReference>
<evidence type="ECO:0000256" key="2">
    <source>
        <dbReference type="ARBA" id="ARBA00022649"/>
    </source>
</evidence>
<dbReference type="PANTHER" id="PTHR38781:SF1">
    <property type="entry name" value="ANTITOXIN DINJ-RELATED"/>
    <property type="match status" value="1"/>
</dbReference>
<reference evidence="4 5" key="2">
    <citation type="submission" date="2009-02" db="EMBL/GenBank/DDBJ databases">
        <title>Draft genome sequence of Clostridium methylpentosum (DSM 5476).</title>
        <authorList>
            <person name="Sudarsanam P."/>
            <person name="Ley R."/>
            <person name="Guruge J."/>
            <person name="Turnbaugh P.J."/>
            <person name="Mahowald M."/>
            <person name="Liep D."/>
            <person name="Gordon J."/>
        </authorList>
    </citation>
    <scope>NUCLEOTIDE SEQUENCE [LARGE SCALE GENOMIC DNA]</scope>
    <source>
        <strain evidence="4 5">DSM 5476</strain>
    </source>
</reference>
<dbReference type="Proteomes" id="UP000003340">
    <property type="component" value="Unassembled WGS sequence"/>
</dbReference>
<accession>C0E9R1</accession>
<dbReference type="InterPro" id="IPR013321">
    <property type="entry name" value="Arc_rbn_hlx_hlx"/>
</dbReference>
<evidence type="ECO:0000256" key="1">
    <source>
        <dbReference type="ARBA" id="ARBA00010562"/>
    </source>
</evidence>
<protein>
    <submittedName>
        <fullName evidence="4">Addiction module antitoxin, RelB/DinJ family</fullName>
    </submittedName>
</protein>
<evidence type="ECO:0000313" key="5">
    <source>
        <dbReference type="Proteomes" id="UP000003340"/>
    </source>
</evidence>
<gene>
    <name evidence="4" type="ORF">CLOSTMETH_00562</name>
</gene>
<comment type="similarity">
    <text evidence="1">Belongs to the RelB/DinJ antitoxin family.</text>
</comment>
<feature type="region of interest" description="Disordered" evidence="3">
    <location>
        <begin position="110"/>
        <end position="132"/>
    </location>
</feature>
<dbReference type="EMBL" id="ACEC01000021">
    <property type="protein sequence ID" value="EEG31826.1"/>
    <property type="molecule type" value="Genomic_DNA"/>
</dbReference>
<sequence length="132" mass="14970">MFRECERQTPTSRRIFHTIYKQSEAVQGESIGSLAAGGTEMPKTANLNVRIDPDVKKQAEELFADLGITISDAVNMFIHQALIYGGLPFDVKLPDYNVYHQITLEHFIQEKEQSTGQDTEQFPFPVRKKPGK</sequence>
<keyword evidence="5" id="KW-1185">Reference proteome</keyword>
<proteinExistence type="inferred from homology"/>
<dbReference type="HOGENOM" id="CLU_1913433_0_0_9"/>
<reference evidence="4 5" key="1">
    <citation type="submission" date="2009-01" db="EMBL/GenBank/DDBJ databases">
        <authorList>
            <person name="Fulton L."/>
            <person name="Clifton S."/>
            <person name="Fulton B."/>
            <person name="Xu J."/>
            <person name="Minx P."/>
            <person name="Pepin K.H."/>
            <person name="Johnson M."/>
            <person name="Bhonagiri V."/>
            <person name="Nash W.E."/>
            <person name="Mardis E.R."/>
            <person name="Wilson R.K."/>
        </authorList>
    </citation>
    <scope>NUCLEOTIDE SEQUENCE [LARGE SCALE GENOMIC DNA]</scope>
    <source>
        <strain evidence="4 5">DSM 5476</strain>
    </source>
</reference>
<dbReference type="InterPro" id="IPR007337">
    <property type="entry name" value="RelB/DinJ"/>
</dbReference>
<dbReference type="NCBIfam" id="TIGR02384">
    <property type="entry name" value="RelB_DinJ"/>
    <property type="match status" value="1"/>
</dbReference>
<dbReference type="PANTHER" id="PTHR38781">
    <property type="entry name" value="ANTITOXIN DINJ-RELATED"/>
    <property type="match status" value="1"/>
</dbReference>
<dbReference type="GO" id="GO:0006351">
    <property type="term" value="P:DNA-templated transcription"/>
    <property type="evidence" value="ECO:0007669"/>
    <property type="project" value="TreeGrafter"/>
</dbReference>
<dbReference type="Pfam" id="PF04221">
    <property type="entry name" value="RelB"/>
    <property type="match status" value="1"/>
</dbReference>